<feature type="region of interest" description="Disordered" evidence="3">
    <location>
        <begin position="752"/>
        <end position="847"/>
    </location>
</feature>
<evidence type="ECO:0000256" key="1">
    <source>
        <dbReference type="ARBA" id="ARBA00004123"/>
    </source>
</evidence>
<dbReference type="InterPro" id="IPR050613">
    <property type="entry name" value="Sec_Metabolite_Reg"/>
</dbReference>
<dbReference type="HOGENOM" id="CLU_322623_0_0_1"/>
<dbReference type="AlphaFoldDB" id="A5DN03"/>
<dbReference type="VEuPathDB" id="FungiDB:PGUG_04654"/>
<proteinExistence type="predicted"/>
<dbReference type="STRING" id="294746.A5DN03"/>
<dbReference type="Proteomes" id="UP000001997">
    <property type="component" value="Unassembled WGS sequence"/>
</dbReference>
<keyword evidence="6" id="KW-1185">Reference proteome</keyword>
<evidence type="ECO:0000259" key="4">
    <source>
        <dbReference type="PROSITE" id="PS50048"/>
    </source>
</evidence>
<feature type="region of interest" description="Disordered" evidence="3">
    <location>
        <begin position="164"/>
        <end position="190"/>
    </location>
</feature>
<dbReference type="GO" id="GO:0000981">
    <property type="term" value="F:DNA-binding transcription factor activity, RNA polymerase II-specific"/>
    <property type="evidence" value="ECO:0007669"/>
    <property type="project" value="InterPro"/>
</dbReference>
<organism evidence="5 6">
    <name type="scientific">Meyerozyma guilliermondii (strain ATCC 6260 / CBS 566 / DSM 6381 / JCM 1539 / NBRC 10279 / NRRL Y-324)</name>
    <name type="common">Yeast</name>
    <name type="synonym">Candida guilliermondii</name>
    <dbReference type="NCBI Taxonomy" id="294746"/>
    <lineage>
        <taxon>Eukaryota</taxon>
        <taxon>Fungi</taxon>
        <taxon>Dikarya</taxon>
        <taxon>Ascomycota</taxon>
        <taxon>Saccharomycotina</taxon>
        <taxon>Pichiomycetes</taxon>
        <taxon>Debaryomycetaceae</taxon>
        <taxon>Meyerozyma</taxon>
    </lineage>
</organism>
<dbReference type="GO" id="GO:0005634">
    <property type="term" value="C:nucleus"/>
    <property type="evidence" value="ECO:0007669"/>
    <property type="project" value="UniProtKB-SubCell"/>
</dbReference>
<feature type="domain" description="Zn(2)-C6 fungal-type" evidence="4">
    <location>
        <begin position="8"/>
        <end position="37"/>
    </location>
</feature>
<dbReference type="Pfam" id="PF00172">
    <property type="entry name" value="Zn_clus"/>
    <property type="match status" value="1"/>
</dbReference>
<dbReference type="CDD" id="cd12148">
    <property type="entry name" value="fungal_TF_MHR"/>
    <property type="match status" value="1"/>
</dbReference>
<dbReference type="Gene3D" id="4.10.240.10">
    <property type="entry name" value="Zn(2)-C6 fungal-type DNA-binding domain"/>
    <property type="match status" value="1"/>
</dbReference>
<feature type="compositionally biased region" description="Basic and acidic residues" evidence="3">
    <location>
        <begin position="172"/>
        <end position="190"/>
    </location>
</feature>
<evidence type="ECO:0000313" key="6">
    <source>
        <dbReference type="Proteomes" id="UP000001997"/>
    </source>
</evidence>
<comment type="subcellular location">
    <subcellularLocation>
        <location evidence="1">Nucleus</location>
    </subcellularLocation>
</comment>
<dbReference type="InterPro" id="IPR036864">
    <property type="entry name" value="Zn2-C6_fun-type_DNA-bd_sf"/>
</dbReference>
<dbReference type="PROSITE" id="PS50048">
    <property type="entry name" value="ZN2_CY6_FUNGAL_2"/>
    <property type="match status" value="1"/>
</dbReference>
<dbReference type="RefSeq" id="XP_001482699.2">
    <property type="nucleotide sequence ID" value="XM_001482649.1"/>
</dbReference>
<accession>A5DN03</accession>
<keyword evidence="2" id="KW-0539">Nucleus</keyword>
<dbReference type="GeneID" id="5124772"/>
<dbReference type="PROSITE" id="PS00463">
    <property type="entry name" value="ZN2_CY6_FUNGAL_1"/>
    <property type="match status" value="1"/>
</dbReference>
<evidence type="ECO:0000313" key="5">
    <source>
        <dbReference type="EMBL" id="EDK40556.2"/>
    </source>
</evidence>
<dbReference type="OrthoDB" id="435881at2759"/>
<dbReference type="PANTHER" id="PTHR31001:SF88">
    <property type="entry name" value="TRANSCRIPTION FACTOR PDR3"/>
    <property type="match status" value="1"/>
</dbReference>
<reference evidence="5 6" key="1">
    <citation type="journal article" date="2009" name="Nature">
        <title>Evolution of pathogenicity and sexual reproduction in eight Candida genomes.</title>
        <authorList>
            <person name="Butler G."/>
            <person name="Rasmussen M.D."/>
            <person name="Lin M.F."/>
            <person name="Santos M.A."/>
            <person name="Sakthikumar S."/>
            <person name="Munro C.A."/>
            <person name="Rheinbay E."/>
            <person name="Grabherr M."/>
            <person name="Forche A."/>
            <person name="Reedy J.L."/>
            <person name="Agrafioti I."/>
            <person name="Arnaud M.B."/>
            <person name="Bates S."/>
            <person name="Brown A.J."/>
            <person name="Brunke S."/>
            <person name="Costanzo M.C."/>
            <person name="Fitzpatrick D.A."/>
            <person name="de Groot P.W."/>
            <person name="Harris D."/>
            <person name="Hoyer L.L."/>
            <person name="Hube B."/>
            <person name="Klis F.M."/>
            <person name="Kodira C."/>
            <person name="Lennard N."/>
            <person name="Logue M.E."/>
            <person name="Martin R."/>
            <person name="Neiman A.M."/>
            <person name="Nikolaou E."/>
            <person name="Quail M.A."/>
            <person name="Quinn J."/>
            <person name="Santos M.C."/>
            <person name="Schmitzberger F.F."/>
            <person name="Sherlock G."/>
            <person name="Shah P."/>
            <person name="Silverstein K.A."/>
            <person name="Skrzypek M.S."/>
            <person name="Soll D."/>
            <person name="Staggs R."/>
            <person name="Stansfield I."/>
            <person name="Stumpf M.P."/>
            <person name="Sudbery P.E."/>
            <person name="Srikantha T."/>
            <person name="Zeng Q."/>
            <person name="Berman J."/>
            <person name="Berriman M."/>
            <person name="Heitman J."/>
            <person name="Gow N.A."/>
            <person name="Lorenz M.C."/>
            <person name="Birren B.W."/>
            <person name="Kellis M."/>
            <person name="Cuomo C.A."/>
        </authorList>
    </citation>
    <scope>NUCLEOTIDE SEQUENCE [LARGE SCALE GENOMIC DNA]</scope>
    <source>
        <strain evidence="6">ATCC 6260 / CBS 566 / DSM 6381 / JCM 1539 / NBRC 10279 / NRRL Y-324</strain>
    </source>
</reference>
<dbReference type="OMA" id="CNKKKPC"/>
<protein>
    <recommendedName>
        <fullName evidence="4">Zn(2)-C6 fungal-type domain-containing protein</fullName>
    </recommendedName>
</protein>
<dbReference type="KEGG" id="pgu:PGUG_04654"/>
<dbReference type="GO" id="GO:0008270">
    <property type="term" value="F:zinc ion binding"/>
    <property type="evidence" value="ECO:0007669"/>
    <property type="project" value="InterPro"/>
</dbReference>
<dbReference type="EMBL" id="CH408160">
    <property type="protein sequence ID" value="EDK40556.2"/>
    <property type="molecule type" value="Genomic_DNA"/>
</dbReference>
<evidence type="ECO:0000256" key="2">
    <source>
        <dbReference type="ARBA" id="ARBA00023242"/>
    </source>
</evidence>
<sequence length="847" mass="97327">MTESFPISCISCRRKKIKCNKKKPCNQCERRSIVCRFPSTFRNIKIDEGEHLDPQSALVSRAEISSSSGADSSEFTMSSYGDDLESIKRHNQRLLEENFRLELGSRKLTEKLAQQTRSNSVSDVASAIGEHSTKNPIHVSGETSEGGEKYYGPQSSSYMMDNLRDNTTNDAETSKQSKVVKEAHKEDPEDTRVRMSLKKKNLPCVLGGDPHLNVKDPVVIRRNIDVIQRLIEFFFTTNSYYTSFIVIGNVRQFLDSYESIKDSEWENDDDLLLLYMIILIAVQRLSPTQFVDFGLLPQDKISEVSKFKSYLSKDVLHHSFVSFRHNLLNESIVTIQAYILCCEWYFVDQKYEECWSMVFHVSAVAYSIGLHVLSRFKLGNNNKDTINEDDEREDLEKCVVWFALRNITGQICSILGRPNPISIQVNSFVNRSTSTTRSDSLNFKETKTQVALKSGLSECLRLSNMMLIENYMIDFTITDLFNLNRKFETEINQLEMLLTNKNADTNLQFESASDQLSSRSKIGRSAVMHDLIIFYVNRSKLFEPFVDKFRMHEQADEVVRILINSLDRFLIYSVEFIGDFIDDFGEKLSGSANTLLDKHFGKLFRTYFPFLNSFIYQGFVVIFTFLHYKFKEFIEAPSVMNLSDNSSVIDYEKFLIVLDEKLKLLYSFESRLSAKVSKNIKFWSTNILYLMNNNIRFINVMQERRQQRISNERFGDYTQMMMEDDSQLDDTYYISLSDPFWLTNPENLPYYLSSPSDDGGQQGLRSTYSQGESSSSDLEQPRPLHVQPSVGSEGSWLMDSSAPEGKSQVVQPKAEEGGSEEYINPPFGYDPSSDADLFPSFSHHGNQ</sequence>
<evidence type="ECO:0000256" key="3">
    <source>
        <dbReference type="SAM" id="MobiDB-lite"/>
    </source>
</evidence>
<dbReference type="SMART" id="SM00066">
    <property type="entry name" value="GAL4"/>
    <property type="match status" value="1"/>
</dbReference>
<dbReference type="PANTHER" id="PTHR31001">
    <property type="entry name" value="UNCHARACTERIZED TRANSCRIPTIONAL REGULATORY PROTEIN"/>
    <property type="match status" value="1"/>
</dbReference>
<dbReference type="eggNOG" id="ENOG502SE2D">
    <property type="taxonomic scope" value="Eukaryota"/>
</dbReference>
<dbReference type="InParanoid" id="A5DN03"/>
<dbReference type="SUPFAM" id="SSF57701">
    <property type="entry name" value="Zn2/Cys6 DNA-binding domain"/>
    <property type="match status" value="1"/>
</dbReference>
<feature type="compositionally biased region" description="Polar residues" evidence="3">
    <location>
        <begin position="763"/>
        <end position="778"/>
    </location>
</feature>
<dbReference type="InterPro" id="IPR001138">
    <property type="entry name" value="Zn2Cys6_DnaBD"/>
</dbReference>
<gene>
    <name evidence="5" type="ORF">PGUG_04654</name>
</gene>
<name>A5DN03_PICGU</name>